<dbReference type="PANTHER" id="PTHR33048">
    <property type="entry name" value="PTH11-LIKE INTEGRAL MEMBRANE PROTEIN (AFU_ORTHOLOGUE AFUA_5G11245)"/>
    <property type="match status" value="1"/>
</dbReference>
<feature type="transmembrane region" description="Helical" evidence="7">
    <location>
        <begin position="252"/>
        <end position="273"/>
    </location>
</feature>
<dbReference type="InterPro" id="IPR052337">
    <property type="entry name" value="SAT4-like"/>
</dbReference>
<feature type="compositionally biased region" description="Basic and acidic residues" evidence="6">
    <location>
        <begin position="365"/>
        <end position="382"/>
    </location>
</feature>
<dbReference type="EMBL" id="ML987189">
    <property type="protein sequence ID" value="KAF2257078.1"/>
    <property type="molecule type" value="Genomic_DNA"/>
</dbReference>
<feature type="transmembrane region" description="Helical" evidence="7">
    <location>
        <begin position="94"/>
        <end position="112"/>
    </location>
</feature>
<dbReference type="Proteomes" id="UP000800094">
    <property type="component" value="Unassembled WGS sequence"/>
</dbReference>
<evidence type="ECO:0000313" key="9">
    <source>
        <dbReference type="EMBL" id="KAF2257078.1"/>
    </source>
</evidence>
<keyword evidence="3 7" id="KW-1133">Transmembrane helix</keyword>
<dbReference type="OrthoDB" id="5283415at2759"/>
<sequence>MVESRQPEALAVTCVFPILAALFVGARTLSRYLGRNFGWDDWLIHISLLLLLGQTITIYEYIIYSRTGYHVKDLPKQSVADQVRASKWSYAVQMFYHPLMGLIRASIIMFLFRVKDQRWHIRIALHVVFWVNIGYMVSTTIVNIFQCSPVRYAYLRPQMDQVDANGNVVKGGKCINSLAFIMASCGLSIFMDLIIIPIPTAMVWGLQMRRKTKIAVVAVMSMGWIATAASVVRLVLYYYRYLPSNKDRTWDLGLLTSIVEPSVGIIAACAPALKRLFNNLMPRYFTDYTTSYPTRTPTQDKSRQRRSFNLPYDMGKEAGDDEMDHGREEQLYGMKTLGSIDSREHIDAAQVPTRTRSTRTGYSEGRSDALEAVPEHVLNHAQ</sequence>
<feature type="transmembrane region" description="Helical" evidence="7">
    <location>
        <begin position="42"/>
        <end position="64"/>
    </location>
</feature>
<evidence type="ECO:0000256" key="3">
    <source>
        <dbReference type="ARBA" id="ARBA00022989"/>
    </source>
</evidence>
<keyword evidence="2 7" id="KW-0812">Transmembrane</keyword>
<feature type="transmembrane region" description="Helical" evidence="7">
    <location>
        <begin position="178"/>
        <end position="204"/>
    </location>
</feature>
<organism evidence="9 10">
    <name type="scientific">Trematosphaeria pertusa</name>
    <dbReference type="NCBI Taxonomy" id="390896"/>
    <lineage>
        <taxon>Eukaryota</taxon>
        <taxon>Fungi</taxon>
        <taxon>Dikarya</taxon>
        <taxon>Ascomycota</taxon>
        <taxon>Pezizomycotina</taxon>
        <taxon>Dothideomycetes</taxon>
        <taxon>Pleosporomycetidae</taxon>
        <taxon>Pleosporales</taxon>
        <taxon>Massarineae</taxon>
        <taxon>Trematosphaeriaceae</taxon>
        <taxon>Trematosphaeria</taxon>
    </lineage>
</organism>
<dbReference type="AlphaFoldDB" id="A0A6A6J3D1"/>
<feature type="region of interest" description="Disordered" evidence="6">
    <location>
        <begin position="343"/>
        <end position="382"/>
    </location>
</feature>
<evidence type="ECO:0000313" key="10">
    <source>
        <dbReference type="Proteomes" id="UP000800094"/>
    </source>
</evidence>
<comment type="similarity">
    <text evidence="5">Belongs to the SAT4 family.</text>
</comment>
<dbReference type="RefSeq" id="XP_033692082.1">
    <property type="nucleotide sequence ID" value="XM_033824617.1"/>
</dbReference>
<proteinExistence type="inferred from homology"/>
<evidence type="ECO:0000256" key="4">
    <source>
        <dbReference type="ARBA" id="ARBA00023136"/>
    </source>
</evidence>
<feature type="transmembrane region" description="Helical" evidence="7">
    <location>
        <begin position="6"/>
        <end position="30"/>
    </location>
</feature>
<dbReference type="GO" id="GO:0016020">
    <property type="term" value="C:membrane"/>
    <property type="evidence" value="ECO:0007669"/>
    <property type="project" value="UniProtKB-SubCell"/>
</dbReference>
<gene>
    <name evidence="9" type="ORF">BU26DRAFT_446329</name>
</gene>
<evidence type="ECO:0000256" key="2">
    <source>
        <dbReference type="ARBA" id="ARBA00022692"/>
    </source>
</evidence>
<dbReference type="GeneID" id="54577947"/>
<evidence type="ECO:0000256" key="5">
    <source>
        <dbReference type="ARBA" id="ARBA00038359"/>
    </source>
</evidence>
<feature type="transmembrane region" description="Helical" evidence="7">
    <location>
        <begin position="216"/>
        <end position="240"/>
    </location>
</feature>
<comment type="subcellular location">
    <subcellularLocation>
        <location evidence="1">Membrane</location>
        <topology evidence="1">Multi-pass membrane protein</topology>
    </subcellularLocation>
</comment>
<dbReference type="InterPro" id="IPR049326">
    <property type="entry name" value="Rhodopsin_dom_fungi"/>
</dbReference>
<accession>A0A6A6J3D1</accession>
<dbReference type="Pfam" id="PF20684">
    <property type="entry name" value="Fung_rhodopsin"/>
    <property type="match status" value="1"/>
</dbReference>
<evidence type="ECO:0000259" key="8">
    <source>
        <dbReference type="Pfam" id="PF20684"/>
    </source>
</evidence>
<name>A0A6A6J3D1_9PLEO</name>
<keyword evidence="10" id="KW-1185">Reference proteome</keyword>
<evidence type="ECO:0000256" key="7">
    <source>
        <dbReference type="SAM" id="Phobius"/>
    </source>
</evidence>
<feature type="domain" description="Rhodopsin" evidence="8">
    <location>
        <begin position="26"/>
        <end position="278"/>
    </location>
</feature>
<feature type="transmembrane region" description="Helical" evidence="7">
    <location>
        <begin position="124"/>
        <end position="145"/>
    </location>
</feature>
<evidence type="ECO:0000256" key="6">
    <source>
        <dbReference type="SAM" id="MobiDB-lite"/>
    </source>
</evidence>
<keyword evidence="4 7" id="KW-0472">Membrane</keyword>
<dbReference type="PANTHER" id="PTHR33048:SF160">
    <property type="entry name" value="SAT4 FAMILY MEMBRANE PROTEIN"/>
    <property type="match status" value="1"/>
</dbReference>
<protein>
    <recommendedName>
        <fullName evidence="8">Rhodopsin domain-containing protein</fullName>
    </recommendedName>
</protein>
<reference evidence="9" key="1">
    <citation type="journal article" date="2020" name="Stud. Mycol.">
        <title>101 Dothideomycetes genomes: a test case for predicting lifestyles and emergence of pathogens.</title>
        <authorList>
            <person name="Haridas S."/>
            <person name="Albert R."/>
            <person name="Binder M."/>
            <person name="Bloem J."/>
            <person name="Labutti K."/>
            <person name="Salamov A."/>
            <person name="Andreopoulos B."/>
            <person name="Baker S."/>
            <person name="Barry K."/>
            <person name="Bills G."/>
            <person name="Bluhm B."/>
            <person name="Cannon C."/>
            <person name="Castanera R."/>
            <person name="Culley D."/>
            <person name="Daum C."/>
            <person name="Ezra D."/>
            <person name="Gonzalez J."/>
            <person name="Henrissat B."/>
            <person name="Kuo A."/>
            <person name="Liang C."/>
            <person name="Lipzen A."/>
            <person name="Lutzoni F."/>
            <person name="Magnuson J."/>
            <person name="Mondo S."/>
            <person name="Nolan M."/>
            <person name="Ohm R."/>
            <person name="Pangilinan J."/>
            <person name="Park H.-J."/>
            <person name="Ramirez L."/>
            <person name="Alfaro M."/>
            <person name="Sun H."/>
            <person name="Tritt A."/>
            <person name="Yoshinaga Y."/>
            <person name="Zwiers L.-H."/>
            <person name="Turgeon B."/>
            <person name="Goodwin S."/>
            <person name="Spatafora J."/>
            <person name="Crous P."/>
            <person name="Grigoriev I."/>
        </authorList>
    </citation>
    <scope>NUCLEOTIDE SEQUENCE</scope>
    <source>
        <strain evidence="9">CBS 122368</strain>
    </source>
</reference>
<evidence type="ECO:0000256" key="1">
    <source>
        <dbReference type="ARBA" id="ARBA00004141"/>
    </source>
</evidence>
<feature type="compositionally biased region" description="Polar residues" evidence="6">
    <location>
        <begin position="352"/>
        <end position="361"/>
    </location>
</feature>
<feature type="region of interest" description="Disordered" evidence="6">
    <location>
        <begin position="291"/>
        <end position="322"/>
    </location>
</feature>